<dbReference type="EMBL" id="CABIKO010000461">
    <property type="protein sequence ID" value="VVA36576.1"/>
    <property type="molecule type" value="Genomic_DNA"/>
</dbReference>
<evidence type="ECO:0000313" key="2">
    <source>
        <dbReference type="EMBL" id="VVA36576.1"/>
    </source>
</evidence>
<dbReference type="SUPFAM" id="SSF56672">
    <property type="entry name" value="DNA/RNA polymerases"/>
    <property type="match status" value="1"/>
</dbReference>
<reference evidence="3" key="1">
    <citation type="journal article" date="2020" name="Plant J.">
        <title>Transposons played a major role in the diversification between the closely related almond and peach genomes: results from the almond genome sequence.</title>
        <authorList>
            <person name="Alioto T."/>
            <person name="Alexiou K.G."/>
            <person name="Bardil A."/>
            <person name="Barteri F."/>
            <person name="Castanera R."/>
            <person name="Cruz F."/>
            <person name="Dhingra A."/>
            <person name="Duval H."/>
            <person name="Fernandez I Marti A."/>
            <person name="Frias L."/>
            <person name="Galan B."/>
            <person name="Garcia J.L."/>
            <person name="Howad W."/>
            <person name="Gomez-Garrido J."/>
            <person name="Gut M."/>
            <person name="Julca I."/>
            <person name="Morata J."/>
            <person name="Puigdomenech P."/>
            <person name="Ribeca P."/>
            <person name="Rubio Cabetas M.J."/>
            <person name="Vlasova A."/>
            <person name="Wirthensohn M."/>
            <person name="Garcia-Mas J."/>
            <person name="Gabaldon T."/>
            <person name="Casacuberta J.M."/>
            <person name="Arus P."/>
        </authorList>
    </citation>
    <scope>NUCLEOTIDE SEQUENCE [LARGE SCALE GENOMIC DNA]</scope>
    <source>
        <strain evidence="3">cv. Texas</strain>
    </source>
</reference>
<proteinExistence type="predicted"/>
<sequence>LRKSLYGLKQSPRAWFGRFAASMKKFGYVQSNSDHTLFLKRHKGKLTALIIYVDDMIVTGDDQAEMQNLQKYLASEFEMKSLGDLKYFLGIEVARSKHGIFLSQRKYILDLLAETGMLDCKPIDTPSEQNHKLGLYPDQVPTDKERYQRLVGKLIYLSHTRLDIAYIVSVV</sequence>
<accession>A0A5E4GA56</accession>
<evidence type="ECO:0000313" key="3">
    <source>
        <dbReference type="Proteomes" id="UP000327085"/>
    </source>
</evidence>
<feature type="non-terminal residue" evidence="2">
    <location>
        <position position="1"/>
    </location>
</feature>
<dbReference type="InterPro" id="IPR043502">
    <property type="entry name" value="DNA/RNA_pol_sf"/>
</dbReference>
<dbReference type="PANTHER" id="PTHR43383">
    <property type="entry name" value="NODULIN 6"/>
    <property type="match status" value="1"/>
</dbReference>
<gene>
    <name evidence="2" type="ORF">ALMOND_2B005935</name>
</gene>
<organism evidence="2 3">
    <name type="scientific">Prunus dulcis</name>
    <name type="common">Almond</name>
    <name type="synonym">Amygdalus dulcis</name>
    <dbReference type="NCBI Taxonomy" id="3755"/>
    <lineage>
        <taxon>Eukaryota</taxon>
        <taxon>Viridiplantae</taxon>
        <taxon>Streptophyta</taxon>
        <taxon>Embryophyta</taxon>
        <taxon>Tracheophyta</taxon>
        <taxon>Spermatophyta</taxon>
        <taxon>Magnoliopsida</taxon>
        <taxon>eudicotyledons</taxon>
        <taxon>Gunneridae</taxon>
        <taxon>Pentapetalae</taxon>
        <taxon>rosids</taxon>
        <taxon>fabids</taxon>
        <taxon>Rosales</taxon>
        <taxon>Rosaceae</taxon>
        <taxon>Amygdaloideae</taxon>
        <taxon>Amygdaleae</taxon>
        <taxon>Prunus</taxon>
    </lineage>
</organism>
<dbReference type="PANTHER" id="PTHR43383:SF2">
    <property type="entry name" value="AMIDOHYDROLASE 2 FAMILY PROTEIN"/>
    <property type="match status" value="1"/>
</dbReference>
<evidence type="ECO:0000259" key="1">
    <source>
        <dbReference type="Pfam" id="PF07727"/>
    </source>
</evidence>
<name>A0A5E4GA56_PRUDU</name>
<dbReference type="InParanoid" id="A0A5E4GA56"/>
<feature type="non-terminal residue" evidence="2">
    <location>
        <position position="171"/>
    </location>
</feature>
<protein>
    <recommendedName>
        <fullName evidence="1">Reverse transcriptase Ty1/copia-type domain-containing protein</fullName>
    </recommendedName>
</protein>
<dbReference type="Pfam" id="PF07727">
    <property type="entry name" value="RVT_2"/>
    <property type="match status" value="1"/>
</dbReference>
<feature type="domain" description="Reverse transcriptase Ty1/copia-type" evidence="1">
    <location>
        <begin position="1"/>
        <end position="128"/>
    </location>
</feature>
<dbReference type="OMA" id="TRFHTND"/>
<dbReference type="InterPro" id="IPR013103">
    <property type="entry name" value="RVT_2"/>
</dbReference>
<dbReference type="Proteomes" id="UP000327085">
    <property type="component" value="Chromosome 1"/>
</dbReference>
<dbReference type="AlphaFoldDB" id="A0A5E4GA56"/>